<dbReference type="HOGENOM" id="CLU_104197_3_0_9"/>
<sequence>MNIQNELKTYEKIHKNAIKTWIISKTITSIIIIAIYILVMQLFLIPKFGHIPLVKYITYILALIIISISIADTFVGSFLEYKQWKYAIFEDKVELIKGIIIREKTIIPMSRIQNLKIKQGPIQRIYKITSVNIITAGGHHEIPALPVEKAEKITKNLNLLIEAGEKIE</sequence>
<evidence type="ECO:0000313" key="4">
    <source>
        <dbReference type="Proteomes" id="UP000002411"/>
    </source>
</evidence>
<proteinExistence type="predicted"/>
<feature type="domain" description="YdbS-like PH" evidence="2">
    <location>
        <begin position="81"/>
        <end position="156"/>
    </location>
</feature>
<dbReference type="PANTHER" id="PTHR34473">
    <property type="entry name" value="UPF0699 TRANSMEMBRANE PROTEIN YDBS"/>
    <property type="match status" value="1"/>
</dbReference>
<organism evidence="3 4">
    <name type="scientific">Clostridium kluyveri (strain ATCC 8527 / DSM 555 / NBRC 12016 / NCIMB 10680 / K1)</name>
    <dbReference type="NCBI Taxonomy" id="431943"/>
    <lineage>
        <taxon>Bacteria</taxon>
        <taxon>Bacillati</taxon>
        <taxon>Bacillota</taxon>
        <taxon>Clostridia</taxon>
        <taxon>Eubacteriales</taxon>
        <taxon>Clostridiaceae</taxon>
        <taxon>Clostridium</taxon>
    </lineage>
</organism>
<evidence type="ECO:0000259" key="2">
    <source>
        <dbReference type="Pfam" id="PF03703"/>
    </source>
</evidence>
<reference evidence="3 4" key="1">
    <citation type="journal article" date="2008" name="Proc. Natl. Acad. Sci. U.S.A.">
        <title>The genome of Clostridium kluyveri, a strict anaerobe with unique metabolic features.</title>
        <authorList>
            <person name="Seedorf H."/>
            <person name="Fricke W.F."/>
            <person name="Veith B."/>
            <person name="Brueggemann H."/>
            <person name="Liesegang H."/>
            <person name="Strittmatter A."/>
            <person name="Miethke M."/>
            <person name="Buckel W."/>
            <person name="Hinderberger J."/>
            <person name="Li F."/>
            <person name="Hagemeier C."/>
            <person name="Thauer R.K."/>
            <person name="Gottschalk G."/>
        </authorList>
    </citation>
    <scope>NUCLEOTIDE SEQUENCE [LARGE SCALE GENOMIC DNA]</scope>
    <source>
        <strain evidence="4">ATCC 8527 / DSM 555 / NCIMB 10680</strain>
    </source>
</reference>
<dbReference type="PANTHER" id="PTHR34473:SF2">
    <property type="entry name" value="UPF0699 TRANSMEMBRANE PROTEIN YDBT"/>
    <property type="match status" value="1"/>
</dbReference>
<keyword evidence="1" id="KW-0472">Membrane</keyword>
<feature type="transmembrane region" description="Helical" evidence="1">
    <location>
        <begin position="21"/>
        <end position="44"/>
    </location>
</feature>
<dbReference type="EMBL" id="CP000673">
    <property type="protein sequence ID" value="EDK35040.1"/>
    <property type="molecule type" value="Genomic_DNA"/>
</dbReference>
<keyword evidence="1" id="KW-0812">Transmembrane</keyword>
<dbReference type="Pfam" id="PF03703">
    <property type="entry name" value="bPH_2"/>
    <property type="match status" value="1"/>
</dbReference>
<name>A5N1P4_CLOK5</name>
<accession>A5N1P4</accession>
<dbReference type="STRING" id="431943.CKL_3032"/>
<evidence type="ECO:0000256" key="1">
    <source>
        <dbReference type="SAM" id="Phobius"/>
    </source>
</evidence>
<gene>
    <name evidence="3" type="ordered locus">CKL_3032</name>
</gene>
<dbReference type="Proteomes" id="UP000002411">
    <property type="component" value="Chromosome"/>
</dbReference>
<evidence type="ECO:0000313" key="3">
    <source>
        <dbReference type="EMBL" id="EDK35040.1"/>
    </source>
</evidence>
<dbReference type="RefSeq" id="WP_012103375.1">
    <property type="nucleotide sequence ID" value="NC_009706.1"/>
</dbReference>
<keyword evidence="4" id="KW-1185">Reference proteome</keyword>
<keyword evidence="1" id="KW-1133">Transmembrane helix</keyword>
<dbReference type="eggNOG" id="COG3402">
    <property type="taxonomic scope" value="Bacteria"/>
</dbReference>
<dbReference type="KEGG" id="ckl:CKL_3032"/>
<protein>
    <recommendedName>
        <fullName evidence="2">YdbS-like PH domain-containing protein</fullName>
    </recommendedName>
</protein>
<feature type="transmembrane region" description="Helical" evidence="1">
    <location>
        <begin position="56"/>
        <end position="79"/>
    </location>
</feature>
<dbReference type="InterPro" id="IPR005182">
    <property type="entry name" value="YdbS-like_PH"/>
</dbReference>
<dbReference type="AlphaFoldDB" id="A5N1P4"/>